<dbReference type="Pfam" id="PF04016">
    <property type="entry name" value="DUF364"/>
    <property type="match status" value="1"/>
</dbReference>
<evidence type="ECO:0000259" key="1">
    <source>
        <dbReference type="Pfam" id="PF04016"/>
    </source>
</evidence>
<protein>
    <recommendedName>
        <fullName evidence="1">Putative heavy-metal chelation domain-containing protein</fullName>
    </recommendedName>
</protein>
<proteinExistence type="predicted"/>
<accession>A0A5K8A215</accession>
<name>A0A5K8A215_9BACT</name>
<evidence type="ECO:0000313" key="2">
    <source>
        <dbReference type="EMBL" id="BBO86486.1"/>
    </source>
</evidence>
<dbReference type="Proteomes" id="UP000425960">
    <property type="component" value="Chromosome"/>
</dbReference>
<dbReference type="Gene3D" id="3.40.50.11590">
    <property type="match status" value="1"/>
</dbReference>
<reference evidence="2 3" key="1">
    <citation type="submission" date="2019-11" db="EMBL/GenBank/DDBJ databases">
        <title>Comparative genomics of hydrocarbon-degrading Desulfosarcina strains.</title>
        <authorList>
            <person name="Watanabe M."/>
            <person name="Kojima H."/>
            <person name="Fukui M."/>
        </authorList>
    </citation>
    <scope>NUCLEOTIDE SEQUENCE [LARGE SCALE GENOMIC DNA]</scope>
    <source>
        <strain evidence="2 3">28bB2T</strain>
    </source>
</reference>
<dbReference type="AlphaFoldDB" id="A0A5K8A215"/>
<sequence>MPMSEMLQGTIAIALSFFGCAAISSMIAPPADSADINAQTIIMGKGAGAKVVIVGAFPFTNQLMGIAKEAYVLELDPFQLDPKQGILPDSAAEYVIPDCDLLVMTGSTLINKSMERLLALARSSHDYTIILGPSTIMSDVLFDYGAHMLAGAFVTHPEAVIGKLTQSGGMLSGKVCAGEMIFKVMQR</sequence>
<organism evidence="2 3">
    <name type="scientific">Desulfosarcina ovata subsp. sediminis</name>
    <dbReference type="NCBI Taxonomy" id="885957"/>
    <lineage>
        <taxon>Bacteria</taxon>
        <taxon>Pseudomonadati</taxon>
        <taxon>Thermodesulfobacteriota</taxon>
        <taxon>Desulfobacteria</taxon>
        <taxon>Desulfobacterales</taxon>
        <taxon>Desulfosarcinaceae</taxon>
        <taxon>Desulfosarcina</taxon>
    </lineage>
</organism>
<dbReference type="SUPFAM" id="SSF159713">
    <property type="entry name" value="Dhaf3308-like"/>
    <property type="match status" value="1"/>
</dbReference>
<dbReference type="KEGG" id="dov:DSCO28_70520"/>
<evidence type="ECO:0000313" key="3">
    <source>
        <dbReference type="Proteomes" id="UP000425960"/>
    </source>
</evidence>
<feature type="domain" description="Putative heavy-metal chelation" evidence="1">
    <location>
        <begin position="40"/>
        <end position="170"/>
    </location>
</feature>
<dbReference type="InterPro" id="IPR007161">
    <property type="entry name" value="DUF364"/>
</dbReference>
<gene>
    <name evidence="2" type="ORF">DSCO28_70520</name>
</gene>
<dbReference type="EMBL" id="AP021876">
    <property type="protein sequence ID" value="BBO86486.1"/>
    <property type="molecule type" value="Genomic_DNA"/>
</dbReference>